<evidence type="ECO:0000313" key="2">
    <source>
        <dbReference type="Proteomes" id="UP000887013"/>
    </source>
</evidence>
<proteinExistence type="predicted"/>
<evidence type="ECO:0000313" key="1">
    <source>
        <dbReference type="EMBL" id="GFT18053.1"/>
    </source>
</evidence>
<name>A0A8X6NJU9_NEPPI</name>
<keyword evidence="2" id="KW-1185">Reference proteome</keyword>
<sequence length="78" mass="9270">MKAFVCKILETVLQKFKIFEGGISCLKLSQSLIKLHLGNADTKETKEKILIYMRKSFEIFQYVGFFKFKIYYRKIVHV</sequence>
<dbReference type="AlphaFoldDB" id="A0A8X6NJU9"/>
<reference evidence="1" key="1">
    <citation type="submission" date="2020-08" db="EMBL/GenBank/DDBJ databases">
        <title>Multicomponent nature underlies the extraordinary mechanical properties of spider dragline silk.</title>
        <authorList>
            <person name="Kono N."/>
            <person name="Nakamura H."/>
            <person name="Mori M."/>
            <person name="Yoshida Y."/>
            <person name="Ohtoshi R."/>
            <person name="Malay A.D."/>
            <person name="Moran D.A.P."/>
            <person name="Tomita M."/>
            <person name="Numata K."/>
            <person name="Arakawa K."/>
        </authorList>
    </citation>
    <scope>NUCLEOTIDE SEQUENCE</scope>
</reference>
<comment type="caution">
    <text evidence="1">The sequence shown here is derived from an EMBL/GenBank/DDBJ whole genome shotgun (WGS) entry which is preliminary data.</text>
</comment>
<dbReference type="Proteomes" id="UP000887013">
    <property type="component" value="Unassembled WGS sequence"/>
</dbReference>
<gene>
    <name evidence="1" type="ORF">NPIL_76521</name>
</gene>
<protein>
    <submittedName>
        <fullName evidence="1">Uncharacterized protein</fullName>
    </submittedName>
</protein>
<dbReference type="EMBL" id="BMAW01105152">
    <property type="protein sequence ID" value="GFT18053.1"/>
    <property type="molecule type" value="Genomic_DNA"/>
</dbReference>
<accession>A0A8X6NJU9</accession>
<organism evidence="1 2">
    <name type="scientific">Nephila pilipes</name>
    <name type="common">Giant wood spider</name>
    <name type="synonym">Nephila maculata</name>
    <dbReference type="NCBI Taxonomy" id="299642"/>
    <lineage>
        <taxon>Eukaryota</taxon>
        <taxon>Metazoa</taxon>
        <taxon>Ecdysozoa</taxon>
        <taxon>Arthropoda</taxon>
        <taxon>Chelicerata</taxon>
        <taxon>Arachnida</taxon>
        <taxon>Araneae</taxon>
        <taxon>Araneomorphae</taxon>
        <taxon>Entelegynae</taxon>
        <taxon>Araneoidea</taxon>
        <taxon>Nephilidae</taxon>
        <taxon>Nephila</taxon>
    </lineage>
</organism>